<protein>
    <submittedName>
        <fullName evidence="1">Uncharacterized protein</fullName>
    </submittedName>
</protein>
<keyword evidence="2" id="KW-1185">Reference proteome</keyword>
<dbReference type="RefSeq" id="WP_007278475.1">
    <property type="nucleotide sequence ID" value="NZ_ABCK01000007.1"/>
</dbReference>
<evidence type="ECO:0000313" key="1">
    <source>
        <dbReference type="EMBL" id="EDM27961.1"/>
    </source>
</evidence>
<sequence>MPDSPHLYILEHHKFQLLKILDEGSQHLVALVKNLEGVNLELQLYIRSEANAAMLDRFDDKVKKSAKAKGPFYLNHAAYARHDKYSIICYRQLDSRALIPQFGFSQESHSSQDFELIFQTLESTQEELEKNENLNPLIPALRFIKNRHESFIKLRTPGACPIHQLIIDKNDADLLDICPPSKLSSKEQFFYFRNRLFLYLVCGKAKPVEFKIQHKLSPLLQQLFNAIKQDPLNCQLTLRDIETEFIRKEKQRKLMKISFSIFLSLFILAFVFKDKFFNSDWLGDIYDPISLQVERERKVTPKKAFDERALKNEQQAIINLAEMGFADRAKKRQQLSRLFYKNDADFQNFTFELENSLSQIFTKALQELQRSMENEDYDRAEKIIANIDKHYPEHNKKREFDNYLGSISFKKIQNKKRDLKKKVFVEQELPILKNINEEYQNRLLKPLKNLRAIHDLAKESEDKVENQDLLHLLRCEQLYAKAEYQLFYDTIKQQDLAKSTTFLARHFPQYKTVKKVTPFGFDLDDGSQASYTFFNAEQLADLFISSLPANKRKKLNMALYCYKHKLNELFKVFSEQVKDPKDQKLLEFIQRSVKVRESLMKQSSMEI</sequence>
<accession>A6DKR3</accession>
<proteinExistence type="predicted"/>
<organism evidence="1 2">
    <name type="scientific">Lentisphaera araneosa HTCC2155</name>
    <dbReference type="NCBI Taxonomy" id="313628"/>
    <lineage>
        <taxon>Bacteria</taxon>
        <taxon>Pseudomonadati</taxon>
        <taxon>Lentisphaerota</taxon>
        <taxon>Lentisphaeria</taxon>
        <taxon>Lentisphaerales</taxon>
        <taxon>Lentisphaeraceae</taxon>
        <taxon>Lentisphaera</taxon>
    </lineage>
</organism>
<dbReference type="EMBL" id="ABCK01000007">
    <property type="protein sequence ID" value="EDM27961.1"/>
    <property type="molecule type" value="Genomic_DNA"/>
</dbReference>
<dbReference type="Proteomes" id="UP000004947">
    <property type="component" value="Unassembled WGS sequence"/>
</dbReference>
<evidence type="ECO:0000313" key="2">
    <source>
        <dbReference type="Proteomes" id="UP000004947"/>
    </source>
</evidence>
<name>A6DKR3_9BACT</name>
<dbReference type="STRING" id="313628.LNTAR_01130"/>
<comment type="caution">
    <text evidence="1">The sequence shown here is derived from an EMBL/GenBank/DDBJ whole genome shotgun (WGS) entry which is preliminary data.</text>
</comment>
<gene>
    <name evidence="1" type="ORF">LNTAR_01130</name>
</gene>
<reference evidence="1 2" key="1">
    <citation type="journal article" date="2010" name="J. Bacteriol.">
        <title>Genome sequence of Lentisphaera araneosa HTCC2155T, the type species of the order Lentisphaerales in the phylum Lentisphaerae.</title>
        <authorList>
            <person name="Thrash J.C."/>
            <person name="Cho J.C."/>
            <person name="Vergin K.L."/>
            <person name="Morris R.M."/>
            <person name="Giovannoni S.J."/>
        </authorList>
    </citation>
    <scope>NUCLEOTIDE SEQUENCE [LARGE SCALE GENOMIC DNA]</scope>
    <source>
        <strain evidence="1 2">HTCC2155</strain>
    </source>
</reference>
<dbReference type="AlphaFoldDB" id="A6DKR3"/>